<evidence type="ECO:0000313" key="3">
    <source>
        <dbReference type="Proteomes" id="UP000002318"/>
    </source>
</evidence>
<dbReference type="Proteomes" id="UP000002318">
    <property type="component" value="Chromosome"/>
</dbReference>
<keyword evidence="3" id="KW-1185">Reference proteome</keyword>
<keyword evidence="1" id="KW-0812">Transmembrane</keyword>
<reference evidence="2 3" key="1">
    <citation type="journal article" date="2010" name="Stand. Genomic Sci.">
        <title>Complete genome sequence of Spirochaeta smaragdinae type strain (SEBR 4228).</title>
        <authorList>
            <person name="Mavromatis K."/>
            <person name="Yasawong M."/>
            <person name="Chertkov O."/>
            <person name="Lapidus A."/>
            <person name="Lucas S."/>
            <person name="Nolan M."/>
            <person name="Del Rio T.G."/>
            <person name="Tice H."/>
            <person name="Cheng J.F."/>
            <person name="Pitluck S."/>
            <person name="Liolios K."/>
            <person name="Ivanova N."/>
            <person name="Tapia R."/>
            <person name="Han C."/>
            <person name="Bruce D."/>
            <person name="Goodwin L."/>
            <person name="Pati A."/>
            <person name="Chen A."/>
            <person name="Palaniappan K."/>
            <person name="Land M."/>
            <person name="Hauser L."/>
            <person name="Chang Y.J."/>
            <person name="Jeffries C.D."/>
            <person name="Detter J.C."/>
            <person name="Rohde M."/>
            <person name="Brambilla E."/>
            <person name="Spring S."/>
            <person name="Goker M."/>
            <person name="Sikorski J."/>
            <person name="Woyke T."/>
            <person name="Bristow J."/>
            <person name="Eisen J.A."/>
            <person name="Markowitz V."/>
            <person name="Hugenholtz P."/>
            <person name="Klenk H.P."/>
            <person name="Kyrpides N.C."/>
        </authorList>
    </citation>
    <scope>NUCLEOTIDE SEQUENCE [LARGE SCALE GENOMIC DNA]</scope>
    <source>
        <strain evidence="3">DSM 11293 / JCM 15392 / SEBR 4228</strain>
    </source>
</reference>
<name>E1R932_SEDSS</name>
<dbReference type="KEGG" id="ssm:Spirs_3916"/>
<proteinExistence type="predicted"/>
<dbReference type="STRING" id="573413.Spirs_3916"/>
<sequence length="260" mass="28698">MQCDIDDCNGVGYIAYIMRKMICLGLVLLCSMLVLLSGCSSRDSVLLRDDGSGRIEAQVVLHPFFIAYLNDIIAGFSNADPDSMELFDLPTLRESMAAISGLELERAVTPKRGSLLLDFAFDDVSALFAQDEASPLAFTRRSDGTTEMQFSLNIDTWPAVRSFIPMSQEDGVETFGPQDPPVTPQEYTDLLVFLLEEYADEDSVIAMIKSQRVDLAVRVDGTISESRGFDSVSGREAKVSLPLLDLVTLHNPVELKLVWK</sequence>
<accession>E1R932</accession>
<dbReference type="AlphaFoldDB" id="E1R932"/>
<dbReference type="OrthoDB" id="9819125at2"/>
<protein>
    <submittedName>
        <fullName evidence="2">Uncharacterized protein</fullName>
    </submittedName>
</protein>
<evidence type="ECO:0000256" key="1">
    <source>
        <dbReference type="SAM" id="Phobius"/>
    </source>
</evidence>
<organism evidence="2 3">
    <name type="scientific">Sediminispirochaeta smaragdinae (strain DSM 11293 / JCM 15392 / SEBR 4228)</name>
    <name type="common">Spirochaeta smaragdinae</name>
    <dbReference type="NCBI Taxonomy" id="573413"/>
    <lineage>
        <taxon>Bacteria</taxon>
        <taxon>Pseudomonadati</taxon>
        <taxon>Spirochaetota</taxon>
        <taxon>Spirochaetia</taxon>
        <taxon>Spirochaetales</taxon>
        <taxon>Spirochaetaceae</taxon>
        <taxon>Sediminispirochaeta</taxon>
    </lineage>
</organism>
<keyword evidence="1" id="KW-1133">Transmembrane helix</keyword>
<feature type="transmembrane region" description="Helical" evidence="1">
    <location>
        <begin position="21"/>
        <end position="38"/>
    </location>
</feature>
<evidence type="ECO:0000313" key="2">
    <source>
        <dbReference type="EMBL" id="ADK83001.1"/>
    </source>
</evidence>
<dbReference type="EMBL" id="CP002116">
    <property type="protein sequence ID" value="ADK83001.1"/>
    <property type="molecule type" value="Genomic_DNA"/>
</dbReference>
<dbReference type="eggNOG" id="ENOG502ZSNW">
    <property type="taxonomic scope" value="Bacteria"/>
</dbReference>
<keyword evidence="1" id="KW-0472">Membrane</keyword>
<dbReference type="HOGENOM" id="CLU_1069223_0_0_12"/>
<gene>
    <name evidence="2" type="ordered locus">Spirs_3916</name>
</gene>